<dbReference type="InterPro" id="IPR046350">
    <property type="entry name" value="Cystatin_sf"/>
</dbReference>
<accession>A0AAN8ZPP7</accession>
<evidence type="ECO:0000256" key="3">
    <source>
        <dbReference type="RuleBase" id="RU362130"/>
    </source>
</evidence>
<dbReference type="Gene3D" id="3.10.450.10">
    <property type="match status" value="2"/>
</dbReference>
<keyword evidence="2 3" id="KW-0789">Thiol protease inhibitor</keyword>
<evidence type="ECO:0000259" key="4">
    <source>
        <dbReference type="SMART" id="SM00043"/>
    </source>
</evidence>
<keyword evidence="6" id="KW-1185">Reference proteome</keyword>
<dbReference type="Pfam" id="PF16845">
    <property type="entry name" value="SQAPI"/>
    <property type="match status" value="1"/>
</dbReference>
<gene>
    <name evidence="5" type="ORF">RJ641_027500</name>
</gene>
<evidence type="ECO:0000313" key="5">
    <source>
        <dbReference type="EMBL" id="KAK6942123.1"/>
    </source>
</evidence>
<dbReference type="InterPro" id="IPR000010">
    <property type="entry name" value="Cystatin_dom"/>
</dbReference>
<sequence>MEPVLGGVSDIDVTDNSNNSEIEGLGQFAVQEHNNKQNAVLEFTRVLKAKEQVVTGKLYHLTLEAIDAGKKKVFEAKVWVKPWLNSKELQEFKHSHDSPSFTTSDLGAKPDGHGPGWKAVPTDDPEVQDAASHAVKTIQQRSNSLAPYELLEILLAKAEVVEDNVKFDLLLKVKRGSKEDKLSVKVGKSDEGMFHFE</sequence>
<dbReference type="GO" id="GO:0004869">
    <property type="term" value="F:cysteine-type endopeptidase inhibitor activity"/>
    <property type="evidence" value="ECO:0007669"/>
    <property type="project" value="UniProtKB-KW"/>
</dbReference>
<dbReference type="PANTHER" id="PTHR11413">
    <property type="entry name" value="CYSTATIN FAMILY MEMBER"/>
    <property type="match status" value="1"/>
</dbReference>
<organism evidence="5 6">
    <name type="scientific">Dillenia turbinata</name>
    <dbReference type="NCBI Taxonomy" id="194707"/>
    <lineage>
        <taxon>Eukaryota</taxon>
        <taxon>Viridiplantae</taxon>
        <taxon>Streptophyta</taxon>
        <taxon>Embryophyta</taxon>
        <taxon>Tracheophyta</taxon>
        <taxon>Spermatophyta</taxon>
        <taxon>Magnoliopsida</taxon>
        <taxon>eudicotyledons</taxon>
        <taxon>Gunneridae</taxon>
        <taxon>Pentapetalae</taxon>
        <taxon>Dilleniales</taxon>
        <taxon>Dilleniaceae</taxon>
        <taxon>Dillenia</taxon>
    </lineage>
</organism>
<dbReference type="Proteomes" id="UP001370490">
    <property type="component" value="Unassembled WGS sequence"/>
</dbReference>
<dbReference type="PANTHER" id="PTHR11413:SF110">
    <property type="entry name" value="CYSTEINE PROTEINASE INHIBITOR 6"/>
    <property type="match status" value="1"/>
</dbReference>
<protein>
    <recommendedName>
        <fullName evidence="3">Cysteine proteinase inhibitor</fullName>
    </recommendedName>
</protein>
<evidence type="ECO:0000256" key="1">
    <source>
        <dbReference type="ARBA" id="ARBA00022690"/>
    </source>
</evidence>
<dbReference type="SMART" id="SM00043">
    <property type="entry name" value="CY"/>
    <property type="match status" value="1"/>
</dbReference>
<keyword evidence="1 3" id="KW-0646">Protease inhibitor</keyword>
<evidence type="ECO:0000256" key="2">
    <source>
        <dbReference type="ARBA" id="ARBA00022704"/>
    </source>
</evidence>
<feature type="domain" description="Cystatin" evidence="4">
    <location>
        <begin position="3"/>
        <end position="95"/>
    </location>
</feature>
<dbReference type="InterPro" id="IPR027214">
    <property type="entry name" value="Cystatin"/>
</dbReference>
<name>A0AAN8ZPP7_9MAGN</name>
<comment type="similarity">
    <text evidence="3">Belongs to the cystatin family. Phytocystatin subfamily.</text>
</comment>
<dbReference type="EMBL" id="JBAMMX010000004">
    <property type="protein sequence ID" value="KAK6942123.1"/>
    <property type="molecule type" value="Genomic_DNA"/>
</dbReference>
<dbReference type="AlphaFoldDB" id="A0AAN8ZPP7"/>
<dbReference type="CDD" id="cd00042">
    <property type="entry name" value="CY"/>
    <property type="match status" value="2"/>
</dbReference>
<dbReference type="SUPFAM" id="SSF54403">
    <property type="entry name" value="Cystatin/monellin"/>
    <property type="match status" value="2"/>
</dbReference>
<reference evidence="5 6" key="1">
    <citation type="submission" date="2023-12" db="EMBL/GenBank/DDBJ databases">
        <title>A high-quality genome assembly for Dillenia turbinata (Dilleniales).</title>
        <authorList>
            <person name="Chanderbali A."/>
        </authorList>
    </citation>
    <scope>NUCLEOTIDE SEQUENCE [LARGE SCALE GENOMIC DNA]</scope>
    <source>
        <strain evidence="5">LSX21</strain>
        <tissue evidence="5">Leaf</tissue>
    </source>
</reference>
<evidence type="ECO:0000313" key="6">
    <source>
        <dbReference type="Proteomes" id="UP001370490"/>
    </source>
</evidence>
<comment type="caution">
    <text evidence="5">The sequence shown here is derived from an EMBL/GenBank/DDBJ whole genome shotgun (WGS) entry which is preliminary data.</text>
</comment>
<proteinExistence type="inferred from homology"/>